<dbReference type="InterPro" id="IPR049517">
    <property type="entry name" value="ACX-like_C"/>
</dbReference>
<sequence length="690" mass="72118">MSTAATTGAPLIVGVDVGGTFTDLFVLDEAAGAARIVKVPSTRGEEARGFMNGIERVGDAAQKAGAGAIATIVHGTTVGTNALLERKVARTGIITTTGFRDVLEMRRRDRPATWGLRGDFTPIVPRDLRIEVDERVLSDGTIHTDVDIAQVEAAARALLEAGCEAVCVFFINAYANPVNEQRAVAAVRALWPNGNVTAATEVLPEIREFERCSTATLNAALQPVVGGYLTRLERDLKAQGFGGELLVVQSNGGIMSRQTASDVPVRTALSGPAAGVIACAAIARAAGFANVVTGDMGGTSFDVSLVAGGEASLSAQTSIEFGMVVRSPMIQIETIGAGGGSIASVDAGGLLQVGPESAGSIPGPACYGRGNLRPTVTDANVLLGRIAADRPLGGGLLDKLDAGLAAQAIGEHVAEPLGLEVHAAAEAMLTVANAKMAGAIRVVSIERGHDPRQFAYMPFGGGGALHVCAMMREVGTTTGIVPRYPGVTSALGCVMADMRHDSVQTLNQPLAALDVEDLAARVEALAQACQTRLDSAGVRFESVREVIELDMLYVGQSHTVRVPVSRDALHRDGIAQAFDAAYREAFGRALEGIPVRIMNLRYARIGVRPKFDLAVLAPQASAMPAPLGTQRVYHAGQWWDAVRYARLELPVGATVAGPAILEQSDTTIWLEPEFSGRVDALGNLLITRSS</sequence>
<dbReference type="InterPro" id="IPR045079">
    <property type="entry name" value="Oxoprolinase-like"/>
</dbReference>
<dbReference type="Proteomes" id="UP000382040">
    <property type="component" value="Unassembled WGS sequence"/>
</dbReference>
<dbReference type="InterPro" id="IPR008040">
    <property type="entry name" value="Hydant_A_N"/>
</dbReference>
<gene>
    <name evidence="4" type="ORF">PBR20603_04327</name>
</gene>
<dbReference type="Pfam" id="PF05378">
    <property type="entry name" value="Hydant_A_N"/>
    <property type="match status" value="1"/>
</dbReference>
<name>A0A5E5BXJ4_9BURK</name>
<organism evidence="4 5">
    <name type="scientific">Pandoraea bronchicola</name>
    <dbReference type="NCBI Taxonomy" id="2508287"/>
    <lineage>
        <taxon>Bacteria</taxon>
        <taxon>Pseudomonadati</taxon>
        <taxon>Pseudomonadota</taxon>
        <taxon>Betaproteobacteria</taxon>
        <taxon>Burkholderiales</taxon>
        <taxon>Burkholderiaceae</taxon>
        <taxon>Pandoraea</taxon>
    </lineage>
</organism>
<dbReference type="InterPro" id="IPR002821">
    <property type="entry name" value="Hydantoinase_A"/>
</dbReference>
<reference evidence="4 5" key="1">
    <citation type="submission" date="2019-08" db="EMBL/GenBank/DDBJ databases">
        <authorList>
            <person name="Peeters C."/>
        </authorList>
    </citation>
    <scope>NUCLEOTIDE SEQUENCE [LARGE SCALE GENOMIC DNA]</scope>
    <source>
        <strain evidence="4 5">LMG 20603</strain>
    </source>
</reference>
<evidence type="ECO:0000313" key="4">
    <source>
        <dbReference type="EMBL" id="VVE90344.1"/>
    </source>
</evidence>
<dbReference type="OrthoDB" id="9768323at2"/>
<evidence type="ECO:0000259" key="3">
    <source>
        <dbReference type="Pfam" id="PF19278"/>
    </source>
</evidence>
<dbReference type="PANTHER" id="PTHR11365">
    <property type="entry name" value="5-OXOPROLINASE RELATED"/>
    <property type="match status" value="1"/>
</dbReference>
<dbReference type="RefSeq" id="WP_150561491.1">
    <property type="nucleotide sequence ID" value="NZ_CABPST010000015.1"/>
</dbReference>
<keyword evidence="5" id="KW-1185">Reference proteome</keyword>
<dbReference type="GO" id="GO:0005829">
    <property type="term" value="C:cytosol"/>
    <property type="evidence" value="ECO:0007669"/>
    <property type="project" value="TreeGrafter"/>
</dbReference>
<evidence type="ECO:0000259" key="2">
    <source>
        <dbReference type="Pfam" id="PF05378"/>
    </source>
</evidence>
<evidence type="ECO:0000259" key="1">
    <source>
        <dbReference type="Pfam" id="PF01968"/>
    </source>
</evidence>
<feature type="domain" description="Hydantoinase/oxoprolinase N-terminal" evidence="2">
    <location>
        <begin position="13"/>
        <end position="188"/>
    </location>
</feature>
<dbReference type="EMBL" id="CABPST010000015">
    <property type="protein sequence ID" value="VVE90344.1"/>
    <property type="molecule type" value="Genomic_DNA"/>
</dbReference>
<evidence type="ECO:0000313" key="5">
    <source>
        <dbReference type="Proteomes" id="UP000382040"/>
    </source>
</evidence>
<feature type="domain" description="Acetophenone carboxylase-like C-terminal" evidence="3">
    <location>
        <begin position="517"/>
        <end position="680"/>
    </location>
</feature>
<feature type="domain" description="Hydantoinase A/oxoprolinase" evidence="1">
    <location>
        <begin position="211"/>
        <end position="501"/>
    </location>
</feature>
<accession>A0A5E5BXJ4</accession>
<dbReference type="AlphaFoldDB" id="A0A5E5BXJ4"/>
<dbReference type="GO" id="GO:0006749">
    <property type="term" value="P:glutathione metabolic process"/>
    <property type="evidence" value="ECO:0007669"/>
    <property type="project" value="TreeGrafter"/>
</dbReference>
<proteinExistence type="predicted"/>
<dbReference type="Pfam" id="PF01968">
    <property type="entry name" value="Hydantoinase_A"/>
    <property type="match status" value="1"/>
</dbReference>
<dbReference type="Pfam" id="PF19278">
    <property type="entry name" value="Hydant_A_C"/>
    <property type="match status" value="1"/>
</dbReference>
<dbReference type="GO" id="GO:0017168">
    <property type="term" value="F:5-oxoprolinase (ATP-hydrolyzing) activity"/>
    <property type="evidence" value="ECO:0007669"/>
    <property type="project" value="TreeGrafter"/>
</dbReference>
<protein>
    <submittedName>
        <fullName evidence="4">Hydantoin utilization protein A</fullName>
    </submittedName>
</protein>
<dbReference type="PANTHER" id="PTHR11365:SF23">
    <property type="entry name" value="HYPOTHETICAL 5-OXOPROLINASE (EUROFUNG)-RELATED"/>
    <property type="match status" value="1"/>
</dbReference>